<evidence type="ECO:0000313" key="3">
    <source>
        <dbReference type="Proteomes" id="UP000051913"/>
    </source>
</evidence>
<dbReference type="InterPro" id="IPR014942">
    <property type="entry name" value="AbiEii"/>
</dbReference>
<sequence length="346" mass="37886">MVASRETLQDIAAERQLQPATLERVIRLIDILDAFGADTLIGPRVALKGGTALNVFHSDLDRLSVDIDVNYVGAVDKEQMDADRPGLEDRIERLMESKGYVARREPSEHAGGKWIYRYASALGGAGTIEIDINYLYRGPLYGVDRMPSVAIGSYQATNVPVLDIHEIVAGKMVALITRRTARDLFDAHRIIAMPSLDWAKIKAATLMIGASAKSFDWRTASPEEIGCEVGDITGNLTMCLHDRYFDGFGGPAAWIESVTTECREKLAPLFKFTAGEGAFLDAVLDRGEIAASSLEVPANVRASIEASPALRWKAQNVKAWKSGDKLLAPRTRRAARPRGETRSLSE</sequence>
<evidence type="ECO:0000313" key="2">
    <source>
        <dbReference type="EMBL" id="KRQ96814.1"/>
    </source>
</evidence>
<gene>
    <name evidence="2" type="ORF">CP49_33255</name>
</gene>
<comment type="caution">
    <text evidence="2">The sequence shown here is derived from an EMBL/GenBank/DDBJ whole genome shotgun (WGS) entry which is preliminary data.</text>
</comment>
<keyword evidence="3" id="KW-1185">Reference proteome</keyword>
<organism evidence="2 3">
    <name type="scientific">Bradyrhizobium valentinum</name>
    <dbReference type="NCBI Taxonomy" id="1518501"/>
    <lineage>
        <taxon>Bacteria</taxon>
        <taxon>Pseudomonadati</taxon>
        <taxon>Pseudomonadota</taxon>
        <taxon>Alphaproteobacteria</taxon>
        <taxon>Hyphomicrobiales</taxon>
        <taxon>Nitrobacteraceae</taxon>
        <taxon>Bradyrhizobium</taxon>
    </lineage>
</organism>
<evidence type="ECO:0008006" key="4">
    <source>
        <dbReference type="Google" id="ProtNLM"/>
    </source>
</evidence>
<dbReference type="AlphaFoldDB" id="A0A0R3KT83"/>
<dbReference type="Pfam" id="PF08843">
    <property type="entry name" value="AbiEii"/>
    <property type="match status" value="1"/>
</dbReference>
<name>A0A0R3KT83_9BRAD</name>
<feature type="compositionally biased region" description="Basic and acidic residues" evidence="1">
    <location>
        <begin position="337"/>
        <end position="346"/>
    </location>
</feature>
<dbReference type="STRING" id="1518501.CQ10_41050"/>
<reference evidence="2 3" key="1">
    <citation type="submission" date="2014-03" db="EMBL/GenBank/DDBJ databases">
        <title>Bradyrhizobium valentinum sp. nov., isolated from effective nodules of Lupinus mariae-josephae, a lupine endemic of basic-lime soils in Eastern Spain.</title>
        <authorList>
            <person name="Duran D."/>
            <person name="Rey L."/>
            <person name="Navarro A."/>
            <person name="Busquets A."/>
            <person name="Imperial J."/>
            <person name="Ruiz-Argueso T."/>
        </authorList>
    </citation>
    <scope>NUCLEOTIDE SEQUENCE [LARGE SCALE GENOMIC DNA]</scope>
    <source>
        <strain evidence="2 3">LmjM3</strain>
    </source>
</reference>
<protein>
    <recommendedName>
        <fullName evidence="4">Nucleotidyl transferase AbiEii/AbiGii toxin family protein</fullName>
    </recommendedName>
</protein>
<proteinExistence type="predicted"/>
<accession>A0A0R3KT83</accession>
<dbReference type="RefSeq" id="WP_057854514.1">
    <property type="nucleotide sequence ID" value="NZ_LLXX01000189.1"/>
</dbReference>
<evidence type="ECO:0000256" key="1">
    <source>
        <dbReference type="SAM" id="MobiDB-lite"/>
    </source>
</evidence>
<dbReference type="EMBL" id="LLXX01000189">
    <property type="protein sequence ID" value="KRQ96814.1"/>
    <property type="molecule type" value="Genomic_DNA"/>
</dbReference>
<feature type="region of interest" description="Disordered" evidence="1">
    <location>
        <begin position="323"/>
        <end position="346"/>
    </location>
</feature>
<dbReference type="Gene3D" id="3.10.450.620">
    <property type="entry name" value="JHP933, nucleotidyltransferase-like core domain"/>
    <property type="match status" value="1"/>
</dbReference>
<dbReference type="Proteomes" id="UP000051913">
    <property type="component" value="Unassembled WGS sequence"/>
</dbReference>